<proteinExistence type="predicted"/>
<protein>
    <submittedName>
        <fullName evidence="1">Uncharacterized protein</fullName>
    </submittedName>
</protein>
<sequence>MVPKIIRSFFFLLNLKGKSSSDDSLSVRKWKEKLNRPSQLPSIDESTADLPISYLLQIVCLFLLDVLDPLAFTFSFPGRLSHIIWFGEASFSITDLESSSKITRMKPKSIASWIECPAVMTCAANVIGILEASLCVLPFQALDCF</sequence>
<gene>
    <name evidence="1" type="ORF">F3Y22_tig00112649pilonHSYRG00004</name>
</gene>
<organism evidence="1 2">
    <name type="scientific">Hibiscus syriacus</name>
    <name type="common">Rose of Sharon</name>
    <dbReference type="NCBI Taxonomy" id="106335"/>
    <lineage>
        <taxon>Eukaryota</taxon>
        <taxon>Viridiplantae</taxon>
        <taxon>Streptophyta</taxon>
        <taxon>Embryophyta</taxon>
        <taxon>Tracheophyta</taxon>
        <taxon>Spermatophyta</taxon>
        <taxon>Magnoliopsida</taxon>
        <taxon>eudicotyledons</taxon>
        <taxon>Gunneridae</taxon>
        <taxon>Pentapetalae</taxon>
        <taxon>rosids</taxon>
        <taxon>malvids</taxon>
        <taxon>Malvales</taxon>
        <taxon>Malvaceae</taxon>
        <taxon>Malvoideae</taxon>
        <taxon>Hibiscus</taxon>
    </lineage>
</organism>
<comment type="caution">
    <text evidence="1">The sequence shown here is derived from an EMBL/GenBank/DDBJ whole genome shotgun (WGS) entry which is preliminary data.</text>
</comment>
<evidence type="ECO:0000313" key="1">
    <source>
        <dbReference type="EMBL" id="KAE8665167.1"/>
    </source>
</evidence>
<dbReference type="Proteomes" id="UP000436088">
    <property type="component" value="Unassembled WGS sequence"/>
</dbReference>
<evidence type="ECO:0000313" key="2">
    <source>
        <dbReference type="Proteomes" id="UP000436088"/>
    </source>
</evidence>
<dbReference type="EMBL" id="VEPZ02001625">
    <property type="protein sequence ID" value="KAE8665167.1"/>
    <property type="molecule type" value="Genomic_DNA"/>
</dbReference>
<keyword evidence="2" id="KW-1185">Reference proteome</keyword>
<dbReference type="AlphaFoldDB" id="A0A6A2Y4G1"/>
<name>A0A6A2Y4G1_HIBSY</name>
<accession>A0A6A2Y4G1</accession>
<reference evidence="1" key="1">
    <citation type="submission" date="2019-09" db="EMBL/GenBank/DDBJ databases">
        <title>Draft genome information of white flower Hibiscus syriacus.</title>
        <authorList>
            <person name="Kim Y.-M."/>
        </authorList>
    </citation>
    <scope>NUCLEOTIDE SEQUENCE [LARGE SCALE GENOMIC DNA]</scope>
    <source>
        <strain evidence="1">YM2019G1</strain>
    </source>
</reference>